<organism evidence="3">
    <name type="scientific">Lotharella globosa</name>
    <dbReference type="NCBI Taxonomy" id="91324"/>
    <lineage>
        <taxon>Eukaryota</taxon>
        <taxon>Sar</taxon>
        <taxon>Rhizaria</taxon>
        <taxon>Cercozoa</taxon>
        <taxon>Chlorarachniophyceae</taxon>
        <taxon>Lotharella</taxon>
    </lineage>
</organism>
<sequence length="368" mass="40681">MDSKGCRLDAKQRTWLGDGLSPDKIQKMLTEESDLRLVLRMMEANNAPKGAVAALYHVFERGGRADFLIRVAVAMEVHGARGEAMILRGENSLSKIALAATEGYENKIGPSVDAIVSEYLESPNLPAAPSPDHEVVKNFSVKILAAALLEPPPRAFSAFVASLLTNVNIKFPKKHLRVCAGHLFLRVLCPRILRVTTNDTTTKDKKEAPEEHRRRKLILSKALQAIFLPSSAKPPPPYTVPHRKTLHKYLLRILDEGSKINNPRASSINSAENGRSPPSKETKGDVDWGKDTETIASYLESLLGSSRPVSKTPKDTVIKVMTGQMKQMLGIEMEDAEIQHKIYFGGIVVGLLTLFILRSWATLQFNED</sequence>
<feature type="region of interest" description="Disordered" evidence="1">
    <location>
        <begin position="261"/>
        <end position="287"/>
    </location>
</feature>
<evidence type="ECO:0000256" key="2">
    <source>
        <dbReference type="SAM" id="Phobius"/>
    </source>
</evidence>
<proteinExistence type="predicted"/>
<dbReference type="AlphaFoldDB" id="A0A7S3Z0H5"/>
<name>A0A7S3Z0H5_9EUKA</name>
<feature type="compositionally biased region" description="Polar residues" evidence="1">
    <location>
        <begin position="261"/>
        <end position="273"/>
    </location>
</feature>
<protein>
    <recommendedName>
        <fullName evidence="4">Ras-GAP domain-containing protein</fullName>
    </recommendedName>
</protein>
<gene>
    <name evidence="3" type="ORF">LGLO00237_LOCUS19374</name>
</gene>
<dbReference type="EMBL" id="HBIV01027036">
    <property type="protein sequence ID" value="CAE0667751.1"/>
    <property type="molecule type" value="Transcribed_RNA"/>
</dbReference>
<evidence type="ECO:0000313" key="3">
    <source>
        <dbReference type="EMBL" id="CAE0667751.1"/>
    </source>
</evidence>
<keyword evidence="2" id="KW-1133">Transmembrane helix</keyword>
<feature type="compositionally biased region" description="Basic and acidic residues" evidence="1">
    <location>
        <begin position="278"/>
        <end position="287"/>
    </location>
</feature>
<dbReference type="Gene3D" id="1.10.506.10">
    <property type="entry name" value="GTPase Activation - p120gap, domain 1"/>
    <property type="match status" value="1"/>
</dbReference>
<accession>A0A7S3Z0H5</accession>
<evidence type="ECO:0008006" key="4">
    <source>
        <dbReference type="Google" id="ProtNLM"/>
    </source>
</evidence>
<keyword evidence="2" id="KW-0812">Transmembrane</keyword>
<reference evidence="3" key="1">
    <citation type="submission" date="2021-01" db="EMBL/GenBank/DDBJ databases">
        <authorList>
            <person name="Corre E."/>
            <person name="Pelletier E."/>
            <person name="Niang G."/>
            <person name="Scheremetjew M."/>
            <person name="Finn R."/>
            <person name="Kale V."/>
            <person name="Holt S."/>
            <person name="Cochrane G."/>
            <person name="Meng A."/>
            <person name="Brown T."/>
            <person name="Cohen L."/>
        </authorList>
    </citation>
    <scope>NUCLEOTIDE SEQUENCE</scope>
    <source>
        <strain evidence="3">CCCM811</strain>
    </source>
</reference>
<evidence type="ECO:0000256" key="1">
    <source>
        <dbReference type="SAM" id="MobiDB-lite"/>
    </source>
</evidence>
<dbReference type="SUPFAM" id="SSF48350">
    <property type="entry name" value="GTPase activation domain, GAP"/>
    <property type="match status" value="1"/>
</dbReference>
<keyword evidence="2" id="KW-0472">Membrane</keyword>
<dbReference type="InterPro" id="IPR008936">
    <property type="entry name" value="Rho_GTPase_activation_prot"/>
</dbReference>
<feature type="transmembrane region" description="Helical" evidence="2">
    <location>
        <begin position="342"/>
        <end position="361"/>
    </location>
</feature>